<reference evidence="2" key="1">
    <citation type="submission" date="2022-01" db="EMBL/GenBank/DDBJ databases">
        <authorList>
            <person name="King R."/>
        </authorList>
    </citation>
    <scope>NUCLEOTIDE SEQUENCE</scope>
</reference>
<dbReference type="PANTHER" id="PTHR21193:SF3">
    <property type="entry name" value="OXIDOREDUCTASE-LIKE DOMAIN-CONTAINING PROTEIN 1"/>
    <property type="match status" value="1"/>
</dbReference>
<proteinExistence type="predicted"/>
<dbReference type="Gene3D" id="2.40.30.10">
    <property type="entry name" value="Translation factors"/>
    <property type="match status" value="1"/>
</dbReference>
<dbReference type="AlphaFoldDB" id="A0A9N9QPH3"/>
<dbReference type="Proteomes" id="UP001152799">
    <property type="component" value="Chromosome 4"/>
</dbReference>
<dbReference type="InterPro" id="IPR039251">
    <property type="entry name" value="OXLD1"/>
</dbReference>
<evidence type="ECO:0000259" key="1">
    <source>
        <dbReference type="Pfam" id="PF09791"/>
    </source>
</evidence>
<feature type="domain" description="Oxidoreductase-like" evidence="1">
    <location>
        <begin position="3"/>
        <end position="40"/>
    </location>
</feature>
<dbReference type="InterPro" id="IPR017938">
    <property type="entry name" value="Riboflavin_synthase-like_b-brl"/>
</dbReference>
<keyword evidence="3" id="KW-1185">Reference proteome</keyword>
<dbReference type="EMBL" id="OU892280">
    <property type="protein sequence ID" value="CAG9768066.1"/>
    <property type="molecule type" value="Genomic_DNA"/>
</dbReference>
<dbReference type="OrthoDB" id="6777932at2759"/>
<evidence type="ECO:0000313" key="2">
    <source>
        <dbReference type="EMBL" id="CAG9768066.1"/>
    </source>
</evidence>
<sequence length="115" mass="13349">MDPPFKPDEADCCNSGCNPCILDVYEEQLRKFKAANQNAQKSTKKHTKESNLYTFEFIGQEKVIYEPGQYLLLKATVHGEVFQKAYTPIYIENNNNNNNNNNNIYYLQKNYIPNS</sequence>
<gene>
    <name evidence="2" type="ORF">CEUTPL_LOCUS8615</name>
</gene>
<name>A0A9N9QPH3_9CUCU</name>
<protein>
    <recommendedName>
        <fullName evidence="1">Oxidoreductase-like domain-containing protein</fullName>
    </recommendedName>
</protein>
<dbReference type="SUPFAM" id="SSF63380">
    <property type="entry name" value="Riboflavin synthase domain-like"/>
    <property type="match status" value="1"/>
</dbReference>
<dbReference type="PANTHER" id="PTHR21193">
    <property type="entry name" value="OXIDOREDUCTASE-LIKE DOMAIN-CONTAINING PROTEIN 1"/>
    <property type="match status" value="1"/>
</dbReference>
<evidence type="ECO:0000313" key="3">
    <source>
        <dbReference type="Proteomes" id="UP001152799"/>
    </source>
</evidence>
<dbReference type="Pfam" id="PF09791">
    <property type="entry name" value="Oxidored-like"/>
    <property type="match status" value="1"/>
</dbReference>
<organism evidence="2 3">
    <name type="scientific">Ceutorhynchus assimilis</name>
    <name type="common">cabbage seed weevil</name>
    <dbReference type="NCBI Taxonomy" id="467358"/>
    <lineage>
        <taxon>Eukaryota</taxon>
        <taxon>Metazoa</taxon>
        <taxon>Ecdysozoa</taxon>
        <taxon>Arthropoda</taxon>
        <taxon>Hexapoda</taxon>
        <taxon>Insecta</taxon>
        <taxon>Pterygota</taxon>
        <taxon>Neoptera</taxon>
        <taxon>Endopterygota</taxon>
        <taxon>Coleoptera</taxon>
        <taxon>Polyphaga</taxon>
        <taxon>Cucujiformia</taxon>
        <taxon>Curculionidae</taxon>
        <taxon>Ceutorhynchinae</taxon>
        <taxon>Ceutorhynchus</taxon>
    </lineage>
</organism>
<dbReference type="InterPro" id="IPR019180">
    <property type="entry name" value="Oxidoreductase-like_N"/>
</dbReference>
<accession>A0A9N9QPH3</accession>